<accession>A0ABN5H205</accession>
<keyword evidence="1" id="KW-1133">Transmembrane helix</keyword>
<gene>
    <name evidence="2" type="ORF">BXT84_06615</name>
</gene>
<feature type="transmembrane region" description="Helical" evidence="1">
    <location>
        <begin position="31"/>
        <end position="49"/>
    </location>
</feature>
<reference evidence="2 3" key="1">
    <citation type="journal article" date="2019" name="Sci. Rep.">
        <title>Sulfobacillus thermotolerans: new insights into resistance and metabolic capacities of acidophilic chemolithotrophs.</title>
        <authorList>
            <person name="Panyushkina A.E."/>
            <person name="Babenko V.V."/>
            <person name="Nikitina A.S."/>
            <person name="Selezneva O.V."/>
            <person name="Tsaplina I.A."/>
            <person name="Letarova M.A."/>
            <person name="Kostryukova E.S."/>
            <person name="Letarov A.V."/>
        </authorList>
    </citation>
    <scope>NUCLEOTIDE SEQUENCE [LARGE SCALE GENOMIC DNA]</scope>
    <source>
        <strain evidence="2 3">Kr1</strain>
    </source>
</reference>
<keyword evidence="1" id="KW-0472">Membrane</keyword>
<dbReference type="EMBL" id="CP019454">
    <property type="protein sequence ID" value="AUW93653.1"/>
    <property type="molecule type" value="Genomic_DNA"/>
</dbReference>
<protein>
    <submittedName>
        <fullName evidence="2">Uncharacterized protein</fullName>
    </submittedName>
</protein>
<organism evidence="2 3">
    <name type="scientific">Sulfobacillus thermotolerans</name>
    <dbReference type="NCBI Taxonomy" id="338644"/>
    <lineage>
        <taxon>Bacteria</taxon>
        <taxon>Bacillati</taxon>
        <taxon>Bacillota</taxon>
        <taxon>Clostridia</taxon>
        <taxon>Eubacteriales</taxon>
        <taxon>Clostridiales Family XVII. Incertae Sedis</taxon>
        <taxon>Sulfobacillus</taxon>
    </lineage>
</organism>
<proteinExistence type="predicted"/>
<evidence type="ECO:0000313" key="2">
    <source>
        <dbReference type="EMBL" id="AUW93653.1"/>
    </source>
</evidence>
<evidence type="ECO:0000313" key="3">
    <source>
        <dbReference type="Proteomes" id="UP000325292"/>
    </source>
</evidence>
<dbReference type="Proteomes" id="UP000325292">
    <property type="component" value="Chromosome"/>
</dbReference>
<keyword evidence="1" id="KW-0812">Transmembrane</keyword>
<evidence type="ECO:0000256" key="1">
    <source>
        <dbReference type="SAM" id="Phobius"/>
    </source>
</evidence>
<sequence length="196" mass="21338">MTVLVFSLWIAGALLFSAGWGRTLLKPYAFPTWWGPVLMIVVSGCSLISNLFHPQAINFGSIIWSAAVVTVGIQYARMATVMWALNFSVFLGIARLIGPLNPSRVQIIAWLPWEAGVVGIMAALVGEDPLDAVLVGVGAEIGSSVMLSLYTGRLHWGTVRDLVFSLLVSLVAWMGAVVVRWWKQRKQGLLSKESPT</sequence>
<feature type="transmembrane region" description="Helical" evidence="1">
    <location>
        <begin position="107"/>
        <end position="126"/>
    </location>
</feature>
<name>A0ABN5H205_9FIRM</name>
<feature type="transmembrane region" description="Helical" evidence="1">
    <location>
        <begin position="162"/>
        <end position="182"/>
    </location>
</feature>
<feature type="transmembrane region" description="Helical" evidence="1">
    <location>
        <begin position="132"/>
        <end position="150"/>
    </location>
</feature>
<keyword evidence="3" id="KW-1185">Reference proteome</keyword>
<feature type="transmembrane region" description="Helical" evidence="1">
    <location>
        <begin position="56"/>
        <end position="75"/>
    </location>
</feature>